<organism evidence="5 6">
    <name type="scientific">Cannabis sativa</name>
    <name type="common">Hemp</name>
    <name type="synonym">Marijuana</name>
    <dbReference type="NCBI Taxonomy" id="3483"/>
    <lineage>
        <taxon>Eukaryota</taxon>
        <taxon>Viridiplantae</taxon>
        <taxon>Streptophyta</taxon>
        <taxon>Embryophyta</taxon>
        <taxon>Tracheophyta</taxon>
        <taxon>Spermatophyta</taxon>
        <taxon>Magnoliopsida</taxon>
        <taxon>eudicotyledons</taxon>
        <taxon>Gunneridae</taxon>
        <taxon>Pentapetalae</taxon>
        <taxon>rosids</taxon>
        <taxon>fabids</taxon>
        <taxon>Rosales</taxon>
        <taxon>Cannabaceae</taxon>
        <taxon>Cannabis</taxon>
    </lineage>
</organism>
<dbReference type="InterPro" id="IPR001087">
    <property type="entry name" value="GDSL"/>
</dbReference>
<sequence>MANKNIILVVIMITFLLWFCQLSTTSFSFAYPLVPAIYAFGDSLADVGNNNYLVFSVVKANFPHNGIDFPTKKPTGRFCNGKNAIDLLAEKVGLPYSPPYLSTLYKLEQRSKNFLTGVNFASGGSGILNQTNHQYSLCLTKQVSSFVKVHEALNKQLGASGLNQHLSKSLFVIVTGSNDVFSYFGSADLRNKTTLRQYINSMVVTFKGQVKRLYYLGARKFVIVGIGVIGCTPSERKSNKAEQCNEEVNSVAVRYNEALTSMLNSLKVEQKGLSYSYFDGYSVMQNAIHKAATYGFSEVKAACCGLGKLKADVYCLPVSKVCSNRSSHLFWDANHPTESAHRLFVDYIFGGPSPYTFPLNVKQLIST</sequence>
<accession>A0A7J6HFM8</accession>
<evidence type="ECO:0000256" key="3">
    <source>
        <dbReference type="ARBA" id="ARBA00022963"/>
    </source>
</evidence>
<keyword evidence="2" id="KW-0378">Hydrolase</keyword>
<dbReference type="InterPro" id="IPR036514">
    <property type="entry name" value="SGNH_hydro_sf"/>
</dbReference>
<evidence type="ECO:0000313" key="5">
    <source>
        <dbReference type="EMBL" id="KAF4394113.1"/>
    </source>
</evidence>
<comment type="similarity">
    <text evidence="1">Belongs to the 'GDSL' lipolytic enzyme family.</text>
</comment>
<dbReference type="EMBL" id="JAATIP010000012">
    <property type="protein sequence ID" value="KAF4394113.1"/>
    <property type="molecule type" value="Genomic_DNA"/>
</dbReference>
<dbReference type="PANTHER" id="PTHR45648:SF174">
    <property type="entry name" value="GDSL ESTERASE_LIPASE"/>
    <property type="match status" value="1"/>
</dbReference>
<reference evidence="6 7" key="1">
    <citation type="journal article" date="2020" name="bioRxiv">
        <title>Sequence and annotation of 42 cannabis genomes reveals extensive copy number variation in cannabinoid synthesis and pathogen resistance genes.</title>
        <authorList>
            <person name="Mckernan K.J."/>
            <person name="Helbert Y."/>
            <person name="Kane L.T."/>
            <person name="Ebling H."/>
            <person name="Zhang L."/>
            <person name="Liu B."/>
            <person name="Eaton Z."/>
            <person name="Mclaughlin S."/>
            <person name="Kingan S."/>
            <person name="Baybayan P."/>
            <person name="Concepcion G."/>
            <person name="Jordan M."/>
            <person name="Riva A."/>
            <person name="Barbazuk W."/>
            <person name="Harkins T."/>
        </authorList>
    </citation>
    <scope>NUCLEOTIDE SEQUENCE [LARGE SCALE GENOMIC DNA]</scope>
    <source>
        <strain evidence="6 7">cv. Jamaican Lion 4</strain>
        <strain evidence="4">Father</strain>
        <strain evidence="5">Mother</strain>
        <tissue evidence="5">Leaf</tissue>
    </source>
</reference>
<dbReference type="SUPFAM" id="SSF52266">
    <property type="entry name" value="SGNH hydrolase"/>
    <property type="match status" value="1"/>
</dbReference>
<keyword evidence="3" id="KW-0443">Lipid metabolism</keyword>
<dbReference type="InterPro" id="IPR051058">
    <property type="entry name" value="GDSL_Est/Lipase"/>
</dbReference>
<dbReference type="Pfam" id="PF00657">
    <property type="entry name" value="Lipase_GDSL"/>
    <property type="match status" value="1"/>
</dbReference>
<dbReference type="Proteomes" id="UP000525078">
    <property type="component" value="Unassembled WGS sequence"/>
</dbReference>
<protein>
    <recommendedName>
        <fullName evidence="8">GDSL esterase/lipase</fullName>
    </recommendedName>
</protein>
<evidence type="ECO:0000256" key="2">
    <source>
        <dbReference type="ARBA" id="ARBA00022801"/>
    </source>
</evidence>
<dbReference type="EMBL" id="JAATIQ010000236">
    <property type="protein sequence ID" value="KAF4368144.1"/>
    <property type="molecule type" value="Genomic_DNA"/>
</dbReference>
<gene>
    <name evidence="5" type="ORF">F8388_017926</name>
    <name evidence="4" type="ORF">G4B88_025066</name>
</gene>
<evidence type="ECO:0008006" key="8">
    <source>
        <dbReference type="Google" id="ProtNLM"/>
    </source>
</evidence>
<dbReference type="InterPro" id="IPR035669">
    <property type="entry name" value="SGNH_plant_lipase-like"/>
</dbReference>
<dbReference type="Proteomes" id="UP000583929">
    <property type="component" value="Unassembled WGS sequence"/>
</dbReference>
<dbReference type="PANTHER" id="PTHR45648">
    <property type="entry name" value="GDSL LIPASE/ACYLHYDROLASE FAMILY PROTEIN (AFU_ORTHOLOGUE AFUA_4G14700)"/>
    <property type="match status" value="1"/>
</dbReference>
<comment type="caution">
    <text evidence="5">The sequence shown here is derived from an EMBL/GenBank/DDBJ whole genome shotgun (WGS) entry which is preliminary data.</text>
</comment>
<dbReference type="CDD" id="cd01837">
    <property type="entry name" value="SGNH_plant_lipase_like"/>
    <property type="match status" value="1"/>
</dbReference>
<proteinExistence type="inferred from homology"/>
<dbReference type="GO" id="GO:0016788">
    <property type="term" value="F:hydrolase activity, acting on ester bonds"/>
    <property type="evidence" value="ECO:0007669"/>
    <property type="project" value="InterPro"/>
</dbReference>
<dbReference type="AlphaFoldDB" id="A0A7J6HFM8"/>
<dbReference type="Gene3D" id="3.40.50.1110">
    <property type="entry name" value="SGNH hydrolase"/>
    <property type="match status" value="1"/>
</dbReference>
<evidence type="ECO:0000256" key="1">
    <source>
        <dbReference type="ARBA" id="ARBA00008668"/>
    </source>
</evidence>
<dbReference type="GO" id="GO:0016042">
    <property type="term" value="P:lipid catabolic process"/>
    <property type="evidence" value="ECO:0007669"/>
    <property type="project" value="UniProtKB-KW"/>
</dbReference>
<evidence type="ECO:0000313" key="4">
    <source>
        <dbReference type="EMBL" id="KAF4368144.1"/>
    </source>
</evidence>
<keyword evidence="3" id="KW-0442">Lipid degradation</keyword>
<name>A0A7J6HFM8_CANSA</name>
<evidence type="ECO:0000313" key="6">
    <source>
        <dbReference type="Proteomes" id="UP000525078"/>
    </source>
</evidence>
<keyword evidence="7" id="KW-1185">Reference proteome</keyword>
<evidence type="ECO:0000313" key="7">
    <source>
        <dbReference type="Proteomes" id="UP000583929"/>
    </source>
</evidence>